<dbReference type="PANTHER" id="PTHR48070">
    <property type="entry name" value="ESTERASE OVCA2"/>
    <property type="match status" value="1"/>
</dbReference>
<sequence>MHFLCLHGLGTNTQTLELQTAPLRHLLPPSVSGSGYHTYDFIEGSHPHAPDPSLLPFASPTDSFHAYFLPSHPSTIIDALRDLRDLLEEEEFDGIIGFSQGSCLLATLLLSPLSPLRDPESRCAIKMAVFLSPGMALDYEALERGEYRMFNEKARTERIEGLVTAHVYGKNDQVAEGQGEFLWDLCRGRRERSVHGQGHTVPGKGMHLDDAVRCMERAIEKAEGGFGF</sequence>
<proteinExistence type="predicted"/>
<keyword evidence="4" id="KW-1185">Reference proteome</keyword>
<accession>A0AA43U0K7</accession>
<organism evidence="3 4">
    <name type="scientific">Ramalina farinacea</name>
    <dbReference type="NCBI Taxonomy" id="258253"/>
    <lineage>
        <taxon>Eukaryota</taxon>
        <taxon>Fungi</taxon>
        <taxon>Dikarya</taxon>
        <taxon>Ascomycota</taxon>
        <taxon>Pezizomycotina</taxon>
        <taxon>Lecanoromycetes</taxon>
        <taxon>OSLEUM clade</taxon>
        <taxon>Lecanoromycetidae</taxon>
        <taxon>Lecanorales</taxon>
        <taxon>Lecanorineae</taxon>
        <taxon>Ramalinaceae</taxon>
        <taxon>Ramalina</taxon>
    </lineage>
</organism>
<dbReference type="GO" id="GO:0019748">
    <property type="term" value="P:secondary metabolic process"/>
    <property type="evidence" value="ECO:0007669"/>
    <property type="project" value="TreeGrafter"/>
</dbReference>
<gene>
    <name evidence="3" type="ORF">OHK93_002686</name>
</gene>
<protein>
    <recommendedName>
        <fullName evidence="2">Serine hydrolase domain-containing protein</fullName>
    </recommendedName>
</protein>
<feature type="domain" description="Serine hydrolase" evidence="2">
    <location>
        <begin position="2"/>
        <end position="207"/>
    </location>
</feature>
<dbReference type="EMBL" id="JAPUFD010000014">
    <property type="protein sequence ID" value="MDI1491477.1"/>
    <property type="molecule type" value="Genomic_DNA"/>
</dbReference>
<evidence type="ECO:0000259" key="2">
    <source>
        <dbReference type="Pfam" id="PF03959"/>
    </source>
</evidence>
<dbReference type="SUPFAM" id="SSF53474">
    <property type="entry name" value="alpha/beta-Hydrolases"/>
    <property type="match status" value="1"/>
</dbReference>
<evidence type="ECO:0000313" key="3">
    <source>
        <dbReference type="EMBL" id="MDI1491477.1"/>
    </source>
</evidence>
<evidence type="ECO:0000256" key="1">
    <source>
        <dbReference type="ARBA" id="ARBA00022801"/>
    </source>
</evidence>
<dbReference type="Pfam" id="PF03959">
    <property type="entry name" value="FSH1"/>
    <property type="match status" value="1"/>
</dbReference>
<dbReference type="InterPro" id="IPR050593">
    <property type="entry name" value="LovG"/>
</dbReference>
<comment type="caution">
    <text evidence="3">The sequence shown here is derived from an EMBL/GenBank/DDBJ whole genome shotgun (WGS) entry which is preliminary data.</text>
</comment>
<evidence type="ECO:0000313" key="4">
    <source>
        <dbReference type="Proteomes" id="UP001161017"/>
    </source>
</evidence>
<dbReference type="GO" id="GO:0016787">
    <property type="term" value="F:hydrolase activity"/>
    <property type="evidence" value="ECO:0007669"/>
    <property type="project" value="UniProtKB-KW"/>
</dbReference>
<dbReference type="InterPro" id="IPR005645">
    <property type="entry name" value="FSH-like_dom"/>
</dbReference>
<dbReference type="AlphaFoldDB" id="A0AA43U0K7"/>
<dbReference type="Gene3D" id="3.40.50.1820">
    <property type="entry name" value="alpha/beta hydrolase"/>
    <property type="match status" value="1"/>
</dbReference>
<reference evidence="3" key="1">
    <citation type="journal article" date="2023" name="Genome Biol. Evol.">
        <title>First Whole Genome Sequence and Flow Cytometry Genome Size Data for the Lichen-Forming Fungus Ramalina farinacea (Ascomycota).</title>
        <authorList>
            <person name="Llewellyn T."/>
            <person name="Mian S."/>
            <person name="Hill R."/>
            <person name="Leitch I.J."/>
            <person name="Gaya E."/>
        </authorList>
    </citation>
    <scope>NUCLEOTIDE SEQUENCE</scope>
    <source>
        <strain evidence="3">LIQ254RAFAR</strain>
    </source>
</reference>
<dbReference type="InterPro" id="IPR029058">
    <property type="entry name" value="AB_hydrolase_fold"/>
</dbReference>
<name>A0AA43U0K7_9LECA</name>
<dbReference type="Proteomes" id="UP001161017">
    <property type="component" value="Unassembled WGS sequence"/>
</dbReference>
<keyword evidence="1" id="KW-0378">Hydrolase</keyword>
<dbReference type="PANTHER" id="PTHR48070:SF7">
    <property type="entry name" value="SERINE HYDROLASE FSH DOMAIN-CONTAINING PROTEIN-RELATED"/>
    <property type="match status" value="1"/>
</dbReference>
<dbReference type="GO" id="GO:0005634">
    <property type="term" value="C:nucleus"/>
    <property type="evidence" value="ECO:0007669"/>
    <property type="project" value="TreeGrafter"/>
</dbReference>
<dbReference type="GO" id="GO:0005737">
    <property type="term" value="C:cytoplasm"/>
    <property type="evidence" value="ECO:0007669"/>
    <property type="project" value="TreeGrafter"/>
</dbReference>